<accession>A0A932CM94</accession>
<dbReference type="GO" id="GO:0015450">
    <property type="term" value="F:protein-transporting ATPase activity"/>
    <property type="evidence" value="ECO:0007669"/>
    <property type="project" value="UniProtKB-UniRule"/>
</dbReference>
<evidence type="ECO:0000256" key="8">
    <source>
        <dbReference type="ARBA" id="ARBA00023010"/>
    </source>
</evidence>
<keyword evidence="6 10" id="KW-0653">Protein transport</keyword>
<dbReference type="PRINTS" id="PR01651">
    <property type="entry name" value="SECGEXPORT"/>
</dbReference>
<evidence type="ECO:0000256" key="10">
    <source>
        <dbReference type="RuleBase" id="RU365087"/>
    </source>
</evidence>
<evidence type="ECO:0000256" key="6">
    <source>
        <dbReference type="ARBA" id="ARBA00022927"/>
    </source>
</evidence>
<reference evidence="12" key="1">
    <citation type="submission" date="2020-07" db="EMBL/GenBank/DDBJ databases">
        <title>Huge and variable diversity of episymbiotic CPR bacteria and DPANN archaea in groundwater ecosystems.</title>
        <authorList>
            <person name="He C.Y."/>
            <person name="Keren R."/>
            <person name="Whittaker M."/>
            <person name="Farag I.F."/>
            <person name="Doudna J."/>
            <person name="Cate J.H.D."/>
            <person name="Banfield J.F."/>
        </authorList>
    </citation>
    <scope>NUCLEOTIDE SEQUENCE</scope>
    <source>
        <strain evidence="12">NC_groundwater_672_Ag_B-0.1um_62_36</strain>
    </source>
</reference>
<sequence length="132" mass="13273">MYIALTIFHVLVALVLILVVLLQAGKGASMGAIFGGASQTLFGPRGAGNFLSKLTAIVAAIFMVTSLSLAILSGQRTASSVIERAPEAPRPAAPARSAPAHVPHKSPEKGTGAPLPQGSPPPPAVPGQPGSH</sequence>
<keyword evidence="4 10" id="KW-1003">Cell membrane</keyword>
<dbReference type="Proteomes" id="UP000769766">
    <property type="component" value="Unassembled WGS sequence"/>
</dbReference>
<protein>
    <recommendedName>
        <fullName evidence="10">Protein-export membrane protein SecG</fullName>
    </recommendedName>
</protein>
<dbReference type="GO" id="GO:0009306">
    <property type="term" value="P:protein secretion"/>
    <property type="evidence" value="ECO:0007669"/>
    <property type="project" value="UniProtKB-UniRule"/>
</dbReference>
<evidence type="ECO:0000256" key="3">
    <source>
        <dbReference type="ARBA" id="ARBA00022448"/>
    </source>
</evidence>
<gene>
    <name evidence="12" type="primary">secG</name>
    <name evidence="12" type="ORF">HYY20_04095</name>
</gene>
<keyword evidence="8 10" id="KW-0811">Translocation</keyword>
<evidence type="ECO:0000256" key="1">
    <source>
        <dbReference type="ARBA" id="ARBA00004651"/>
    </source>
</evidence>
<comment type="caution">
    <text evidence="10">Lacks conserved residue(s) required for the propagation of feature annotation.</text>
</comment>
<comment type="function">
    <text evidence="10">Involved in protein export. Participates in an early event of protein translocation.</text>
</comment>
<keyword evidence="7 10" id="KW-1133">Transmembrane helix</keyword>
<feature type="compositionally biased region" description="Pro residues" evidence="11">
    <location>
        <begin position="117"/>
        <end position="126"/>
    </location>
</feature>
<evidence type="ECO:0000256" key="5">
    <source>
        <dbReference type="ARBA" id="ARBA00022692"/>
    </source>
</evidence>
<keyword evidence="3 10" id="KW-0813">Transport</keyword>
<evidence type="ECO:0000313" key="13">
    <source>
        <dbReference type="Proteomes" id="UP000769766"/>
    </source>
</evidence>
<feature type="region of interest" description="Disordered" evidence="11">
    <location>
        <begin position="80"/>
        <end position="132"/>
    </location>
</feature>
<feature type="transmembrane region" description="Helical" evidence="10">
    <location>
        <begin position="51"/>
        <end position="72"/>
    </location>
</feature>
<evidence type="ECO:0000256" key="9">
    <source>
        <dbReference type="ARBA" id="ARBA00023136"/>
    </source>
</evidence>
<comment type="similarity">
    <text evidence="2 10">Belongs to the SecG family.</text>
</comment>
<name>A0A932CM94_UNCTE</name>
<dbReference type="AlphaFoldDB" id="A0A932CM94"/>
<evidence type="ECO:0000313" key="12">
    <source>
        <dbReference type="EMBL" id="MBI2876041.1"/>
    </source>
</evidence>
<dbReference type="GO" id="GO:0043952">
    <property type="term" value="P:protein transport by the Sec complex"/>
    <property type="evidence" value="ECO:0007669"/>
    <property type="project" value="TreeGrafter"/>
</dbReference>
<evidence type="ECO:0000256" key="4">
    <source>
        <dbReference type="ARBA" id="ARBA00022475"/>
    </source>
</evidence>
<dbReference type="PANTHER" id="PTHR34182">
    <property type="entry name" value="PROTEIN-EXPORT MEMBRANE PROTEIN SECG"/>
    <property type="match status" value="1"/>
</dbReference>
<evidence type="ECO:0000256" key="7">
    <source>
        <dbReference type="ARBA" id="ARBA00022989"/>
    </source>
</evidence>
<keyword evidence="5 10" id="KW-0812">Transmembrane</keyword>
<dbReference type="PANTHER" id="PTHR34182:SF1">
    <property type="entry name" value="PROTEIN-EXPORT MEMBRANE PROTEIN SECG"/>
    <property type="match status" value="1"/>
</dbReference>
<proteinExistence type="inferred from homology"/>
<dbReference type="GO" id="GO:0005886">
    <property type="term" value="C:plasma membrane"/>
    <property type="evidence" value="ECO:0007669"/>
    <property type="project" value="UniProtKB-SubCell"/>
</dbReference>
<comment type="caution">
    <text evidence="12">The sequence shown here is derived from an EMBL/GenBank/DDBJ whole genome shotgun (WGS) entry which is preliminary data.</text>
</comment>
<dbReference type="GO" id="GO:0065002">
    <property type="term" value="P:intracellular protein transmembrane transport"/>
    <property type="evidence" value="ECO:0007669"/>
    <property type="project" value="TreeGrafter"/>
</dbReference>
<dbReference type="EMBL" id="JACPRF010000127">
    <property type="protein sequence ID" value="MBI2876041.1"/>
    <property type="molecule type" value="Genomic_DNA"/>
</dbReference>
<dbReference type="Pfam" id="PF03840">
    <property type="entry name" value="SecG"/>
    <property type="match status" value="1"/>
</dbReference>
<organism evidence="12 13">
    <name type="scientific">Tectimicrobiota bacterium</name>
    <dbReference type="NCBI Taxonomy" id="2528274"/>
    <lineage>
        <taxon>Bacteria</taxon>
        <taxon>Pseudomonadati</taxon>
        <taxon>Nitrospinota/Tectimicrobiota group</taxon>
        <taxon>Candidatus Tectimicrobiota</taxon>
    </lineage>
</organism>
<evidence type="ECO:0000256" key="11">
    <source>
        <dbReference type="SAM" id="MobiDB-lite"/>
    </source>
</evidence>
<keyword evidence="9 10" id="KW-0472">Membrane</keyword>
<evidence type="ECO:0000256" key="2">
    <source>
        <dbReference type="ARBA" id="ARBA00008445"/>
    </source>
</evidence>
<dbReference type="InterPro" id="IPR004692">
    <property type="entry name" value="SecG"/>
</dbReference>
<dbReference type="NCBIfam" id="TIGR00810">
    <property type="entry name" value="secG"/>
    <property type="match status" value="1"/>
</dbReference>
<comment type="subcellular location">
    <subcellularLocation>
        <location evidence="1 10">Cell membrane</location>
        <topology evidence="1 10">Multi-pass membrane protein</topology>
    </subcellularLocation>
</comment>